<evidence type="ECO:0000313" key="2">
    <source>
        <dbReference type="Proteomes" id="UP000053660"/>
    </source>
</evidence>
<evidence type="ECO:0000313" key="1">
    <source>
        <dbReference type="EMBL" id="KHJ94003.1"/>
    </source>
</evidence>
<gene>
    <name evidence="1" type="ORF">OESDEN_06074</name>
</gene>
<reference evidence="1 2" key="1">
    <citation type="submission" date="2014-03" db="EMBL/GenBank/DDBJ databases">
        <title>Draft genome of the hookworm Oesophagostomum dentatum.</title>
        <authorList>
            <person name="Mitreva M."/>
        </authorList>
    </citation>
    <scope>NUCLEOTIDE SEQUENCE [LARGE SCALE GENOMIC DNA]</scope>
    <source>
        <strain evidence="1 2">OD-Hann</strain>
    </source>
</reference>
<protein>
    <submittedName>
        <fullName evidence="1">Uncharacterized protein</fullName>
    </submittedName>
</protein>
<organism evidence="1 2">
    <name type="scientific">Oesophagostomum dentatum</name>
    <name type="common">Nodular worm</name>
    <dbReference type="NCBI Taxonomy" id="61180"/>
    <lineage>
        <taxon>Eukaryota</taxon>
        <taxon>Metazoa</taxon>
        <taxon>Ecdysozoa</taxon>
        <taxon>Nematoda</taxon>
        <taxon>Chromadorea</taxon>
        <taxon>Rhabditida</taxon>
        <taxon>Rhabditina</taxon>
        <taxon>Rhabditomorpha</taxon>
        <taxon>Strongyloidea</taxon>
        <taxon>Strongylidae</taxon>
        <taxon>Oesophagostomum</taxon>
    </lineage>
</organism>
<dbReference type="AlphaFoldDB" id="A0A0B1T8V0"/>
<keyword evidence="2" id="KW-1185">Reference proteome</keyword>
<sequence length="49" mass="5192">MGSELSIKSAFMKGLGRITSSTASPRFVISLLISRSKLQTGSCICASRN</sequence>
<accession>A0A0B1T8V0</accession>
<proteinExistence type="predicted"/>
<dbReference type="Proteomes" id="UP000053660">
    <property type="component" value="Unassembled WGS sequence"/>
</dbReference>
<name>A0A0B1T8V0_OESDE</name>
<dbReference type="EMBL" id="KN550509">
    <property type="protein sequence ID" value="KHJ94003.1"/>
    <property type="molecule type" value="Genomic_DNA"/>
</dbReference>